<dbReference type="InterPro" id="IPR032042">
    <property type="entry name" value="POT1PC"/>
</dbReference>
<comment type="similarity">
    <text evidence="3">Belongs to the telombin family.</text>
</comment>
<dbReference type="OrthoDB" id="262529at2759"/>
<keyword evidence="5" id="KW-0779">Telomere</keyword>
<keyword evidence="4" id="KW-0158">Chromosome</keyword>
<evidence type="ECO:0000256" key="8">
    <source>
        <dbReference type="SAM" id="MobiDB-lite"/>
    </source>
</evidence>
<dbReference type="GO" id="GO:0005634">
    <property type="term" value="C:nucleus"/>
    <property type="evidence" value="ECO:0007669"/>
    <property type="project" value="UniProtKB-SubCell"/>
</dbReference>
<dbReference type="Gene3D" id="2.40.50.140">
    <property type="entry name" value="Nucleic acid-binding proteins"/>
    <property type="match status" value="1"/>
</dbReference>
<feature type="domain" description="Protection of telomeres protein 1 ssDNA-binding" evidence="9">
    <location>
        <begin position="24"/>
        <end position="175"/>
    </location>
</feature>
<keyword evidence="7" id="KW-0539">Nucleus</keyword>
<dbReference type="InterPro" id="IPR012340">
    <property type="entry name" value="NA-bd_OB-fold"/>
</dbReference>
<evidence type="ECO:0000256" key="3">
    <source>
        <dbReference type="ARBA" id="ARBA00008442"/>
    </source>
</evidence>
<dbReference type="Proteomes" id="UP000008068">
    <property type="component" value="Unassembled WGS sequence"/>
</dbReference>
<dbReference type="eggNOG" id="KOG1361">
    <property type="taxonomic scope" value="Eukaryota"/>
</dbReference>
<dbReference type="FunCoup" id="G0MF97">
    <property type="interactions" value="583"/>
</dbReference>
<feature type="compositionally biased region" description="Polar residues" evidence="8">
    <location>
        <begin position="246"/>
        <end position="260"/>
    </location>
</feature>
<protein>
    <recommendedName>
        <fullName evidence="9">Protection of telomeres protein 1 ssDNA-binding domain-containing protein</fullName>
    </recommendedName>
</protein>
<accession>G0MF97</accession>
<dbReference type="InParanoid" id="G0MF97"/>
<evidence type="ECO:0000256" key="1">
    <source>
        <dbReference type="ARBA" id="ARBA00004123"/>
    </source>
</evidence>
<evidence type="ECO:0000313" key="10">
    <source>
        <dbReference type="EMBL" id="EGT54172.1"/>
    </source>
</evidence>
<dbReference type="STRING" id="135651.G0MF97"/>
<sequence length="297" mass="34220">METNLSESTLERIKEGCKFRDENYYLEWMRYMDLIAQVHSIVLTQKNMYVLRCWRGDKFGPRNRALEVESNLFRVTQNYFKQYIAPPDARIGRAVENLGKECLMEIVVYDEHIASLTGIKSGDFVALKNVHGNVNVRLPHSHTLSMHRGDGDGRNRGISVIPNDFRGERNLNLLREKIKWRLGNVTDHEGFKEFVTDEQFLPRGNQVAGEDYTDEEIEEILREQNEEGVGRNNVIEPTPSMRPTEANVSGKETGTFISTANREDTQTDDVEDAGEGPSNHEEAPFEERPSKRFRREI</sequence>
<comment type="subcellular location">
    <subcellularLocation>
        <location evidence="2">Chromosome</location>
        <location evidence="2">Telomere</location>
    </subcellularLocation>
    <subcellularLocation>
        <location evidence="1">Nucleus</location>
    </subcellularLocation>
</comment>
<evidence type="ECO:0000256" key="2">
    <source>
        <dbReference type="ARBA" id="ARBA00004574"/>
    </source>
</evidence>
<evidence type="ECO:0000256" key="7">
    <source>
        <dbReference type="ARBA" id="ARBA00023242"/>
    </source>
</evidence>
<dbReference type="GO" id="GO:0043047">
    <property type="term" value="F:single-stranded telomeric DNA binding"/>
    <property type="evidence" value="ECO:0007669"/>
    <property type="project" value="InterPro"/>
</dbReference>
<evidence type="ECO:0000259" key="9">
    <source>
        <dbReference type="Pfam" id="PF16686"/>
    </source>
</evidence>
<name>G0MF97_CAEBE</name>
<reference evidence="11" key="1">
    <citation type="submission" date="2011-07" db="EMBL/GenBank/DDBJ databases">
        <authorList>
            <consortium name="Caenorhabditis brenneri Sequencing and Analysis Consortium"/>
            <person name="Wilson R.K."/>
        </authorList>
    </citation>
    <scope>NUCLEOTIDE SEQUENCE [LARGE SCALE GENOMIC DNA]</scope>
    <source>
        <strain evidence="11">PB2801</strain>
    </source>
</reference>
<dbReference type="HOGENOM" id="CLU_928211_0_0_1"/>
<keyword evidence="11" id="KW-1185">Reference proteome</keyword>
<feature type="region of interest" description="Disordered" evidence="8">
    <location>
        <begin position="231"/>
        <end position="297"/>
    </location>
</feature>
<keyword evidence="6" id="KW-0238">DNA-binding</keyword>
<dbReference type="AlphaFoldDB" id="G0MF97"/>
<proteinExistence type="inferred from homology"/>
<dbReference type="EMBL" id="GL379792">
    <property type="protein sequence ID" value="EGT54172.1"/>
    <property type="molecule type" value="Genomic_DNA"/>
</dbReference>
<evidence type="ECO:0000256" key="5">
    <source>
        <dbReference type="ARBA" id="ARBA00022895"/>
    </source>
</evidence>
<gene>
    <name evidence="10" type="ORF">CAEBREN_16027</name>
</gene>
<evidence type="ECO:0000256" key="4">
    <source>
        <dbReference type="ARBA" id="ARBA00022454"/>
    </source>
</evidence>
<organism evidence="11">
    <name type="scientific">Caenorhabditis brenneri</name>
    <name type="common">Nematode worm</name>
    <dbReference type="NCBI Taxonomy" id="135651"/>
    <lineage>
        <taxon>Eukaryota</taxon>
        <taxon>Metazoa</taxon>
        <taxon>Ecdysozoa</taxon>
        <taxon>Nematoda</taxon>
        <taxon>Chromadorea</taxon>
        <taxon>Rhabditida</taxon>
        <taxon>Rhabditina</taxon>
        <taxon>Rhabditomorpha</taxon>
        <taxon>Rhabditoidea</taxon>
        <taxon>Rhabditidae</taxon>
        <taxon>Peloderinae</taxon>
        <taxon>Caenorhabditis</taxon>
    </lineage>
</organism>
<dbReference type="Pfam" id="PF16686">
    <property type="entry name" value="POT1PC"/>
    <property type="match status" value="1"/>
</dbReference>
<dbReference type="GO" id="GO:0000781">
    <property type="term" value="C:chromosome, telomeric region"/>
    <property type="evidence" value="ECO:0007669"/>
    <property type="project" value="UniProtKB-SubCell"/>
</dbReference>
<dbReference type="SUPFAM" id="SSF50249">
    <property type="entry name" value="Nucleic acid-binding proteins"/>
    <property type="match status" value="1"/>
</dbReference>
<dbReference type="OMA" id="YLEWMRY"/>
<feature type="compositionally biased region" description="Basic and acidic residues" evidence="8">
    <location>
        <begin position="278"/>
        <end position="297"/>
    </location>
</feature>
<evidence type="ECO:0000256" key="6">
    <source>
        <dbReference type="ARBA" id="ARBA00023125"/>
    </source>
</evidence>
<evidence type="ECO:0000313" key="11">
    <source>
        <dbReference type="Proteomes" id="UP000008068"/>
    </source>
</evidence>